<keyword evidence="2" id="KW-0479">Metal-binding</keyword>
<dbReference type="EMBL" id="LHPI01000009">
    <property type="protein sequence ID" value="KOO07467.1"/>
    <property type="molecule type" value="Genomic_DNA"/>
</dbReference>
<dbReference type="PATRIC" id="fig|171383.3.peg.2305"/>
<evidence type="ECO:0000313" key="6">
    <source>
        <dbReference type="EMBL" id="KOO07467.1"/>
    </source>
</evidence>
<keyword evidence="4" id="KW-0456">Lyase</keyword>
<dbReference type="PANTHER" id="PTHR33337:SF40">
    <property type="entry name" value="CENP-V_GFA DOMAIN-CONTAINING PROTEIN-RELATED"/>
    <property type="match status" value="1"/>
</dbReference>
<evidence type="ECO:0000259" key="5">
    <source>
        <dbReference type="PROSITE" id="PS51891"/>
    </source>
</evidence>
<protein>
    <submittedName>
        <fullName evidence="6">Aldehyde-activating protein</fullName>
    </submittedName>
</protein>
<name>A0A0M0I073_9VIBR</name>
<feature type="domain" description="CENP-V/GFA" evidence="5">
    <location>
        <begin position="13"/>
        <end position="123"/>
    </location>
</feature>
<dbReference type="STRING" id="171383.AKJ31_11290"/>
<evidence type="ECO:0000256" key="1">
    <source>
        <dbReference type="ARBA" id="ARBA00005495"/>
    </source>
</evidence>
<dbReference type="GO" id="GO:0016846">
    <property type="term" value="F:carbon-sulfur lyase activity"/>
    <property type="evidence" value="ECO:0007669"/>
    <property type="project" value="InterPro"/>
</dbReference>
<proteinExistence type="inferred from homology"/>
<dbReference type="Proteomes" id="UP000037530">
    <property type="component" value="Unassembled WGS sequence"/>
</dbReference>
<dbReference type="GO" id="GO:0046872">
    <property type="term" value="F:metal ion binding"/>
    <property type="evidence" value="ECO:0007669"/>
    <property type="project" value="UniProtKB-KW"/>
</dbReference>
<comment type="similarity">
    <text evidence="1">Belongs to the Gfa family.</text>
</comment>
<dbReference type="AlphaFoldDB" id="A0A0M0I073"/>
<sequence>MSGDKVKTERKTRVAECSCGQVSLICRGEPERTSVCHCFECKKRTGSVFGVQARFAKSQVNYSGEMVEYTRITDSGNQVTYHFCPCCSATMLMRLTAAPDVLVIPAGVFNVQDLPSPAFSVYEERMESWVKFDCQVEHYL</sequence>
<dbReference type="InterPro" id="IPR006913">
    <property type="entry name" value="CENP-V/GFA"/>
</dbReference>
<comment type="caution">
    <text evidence="6">The sequence shown here is derived from an EMBL/GenBank/DDBJ whole genome shotgun (WGS) entry which is preliminary data.</text>
</comment>
<dbReference type="InterPro" id="IPR011057">
    <property type="entry name" value="Mss4-like_sf"/>
</dbReference>
<accession>A0A0M0I073</accession>
<dbReference type="Gene3D" id="3.90.1590.10">
    <property type="entry name" value="glutathione-dependent formaldehyde- activating enzyme (gfa)"/>
    <property type="match status" value="1"/>
</dbReference>
<evidence type="ECO:0000256" key="4">
    <source>
        <dbReference type="ARBA" id="ARBA00023239"/>
    </source>
</evidence>
<evidence type="ECO:0000256" key="2">
    <source>
        <dbReference type="ARBA" id="ARBA00022723"/>
    </source>
</evidence>
<dbReference type="PANTHER" id="PTHR33337">
    <property type="entry name" value="GFA DOMAIN-CONTAINING PROTEIN"/>
    <property type="match status" value="1"/>
</dbReference>
<reference evidence="7" key="1">
    <citation type="submission" date="2015-08" db="EMBL/GenBank/DDBJ databases">
        <title>Vibrio galatheae sp. nov., a novel member of the Vibrionaceae family isolated from the Solomon Islands.</title>
        <authorList>
            <person name="Giubergia S."/>
            <person name="Machado H."/>
            <person name="Mateiu R.V."/>
            <person name="Gram L."/>
        </authorList>
    </citation>
    <scope>NUCLEOTIDE SEQUENCE [LARGE SCALE GENOMIC DNA]</scope>
    <source>
        <strain evidence="7">DSM 19134</strain>
    </source>
</reference>
<gene>
    <name evidence="6" type="ORF">AKJ31_11290</name>
</gene>
<keyword evidence="7" id="KW-1185">Reference proteome</keyword>
<dbReference type="SUPFAM" id="SSF51316">
    <property type="entry name" value="Mss4-like"/>
    <property type="match status" value="1"/>
</dbReference>
<evidence type="ECO:0000256" key="3">
    <source>
        <dbReference type="ARBA" id="ARBA00022833"/>
    </source>
</evidence>
<organism evidence="6 7">
    <name type="scientific">Vibrio hepatarius</name>
    <dbReference type="NCBI Taxonomy" id="171383"/>
    <lineage>
        <taxon>Bacteria</taxon>
        <taxon>Pseudomonadati</taxon>
        <taxon>Pseudomonadota</taxon>
        <taxon>Gammaproteobacteria</taxon>
        <taxon>Vibrionales</taxon>
        <taxon>Vibrionaceae</taxon>
        <taxon>Vibrio</taxon>
        <taxon>Vibrio oreintalis group</taxon>
    </lineage>
</organism>
<keyword evidence="3" id="KW-0862">Zinc</keyword>
<dbReference type="PROSITE" id="PS51891">
    <property type="entry name" value="CENP_V_GFA"/>
    <property type="match status" value="1"/>
</dbReference>
<evidence type="ECO:0000313" key="7">
    <source>
        <dbReference type="Proteomes" id="UP000037530"/>
    </source>
</evidence>
<dbReference type="Pfam" id="PF04828">
    <property type="entry name" value="GFA"/>
    <property type="match status" value="1"/>
</dbReference>